<feature type="transmembrane region" description="Helical" evidence="1">
    <location>
        <begin position="36"/>
        <end position="56"/>
    </location>
</feature>
<organism evidence="2 3">
    <name type="scientific">Motilibacter rhizosphaerae</name>
    <dbReference type="NCBI Taxonomy" id="598652"/>
    <lineage>
        <taxon>Bacteria</taxon>
        <taxon>Bacillati</taxon>
        <taxon>Actinomycetota</taxon>
        <taxon>Actinomycetes</taxon>
        <taxon>Motilibacterales</taxon>
        <taxon>Motilibacteraceae</taxon>
        <taxon>Motilibacter</taxon>
    </lineage>
</organism>
<feature type="transmembrane region" description="Helical" evidence="1">
    <location>
        <begin position="68"/>
        <end position="87"/>
    </location>
</feature>
<protein>
    <submittedName>
        <fullName evidence="2">Uncharacterized protein</fullName>
    </submittedName>
</protein>
<dbReference type="AlphaFoldDB" id="A0A4Q7NB98"/>
<name>A0A4Q7NB98_9ACTN</name>
<evidence type="ECO:0000313" key="3">
    <source>
        <dbReference type="Proteomes" id="UP000293638"/>
    </source>
</evidence>
<gene>
    <name evidence="2" type="ORF">EV189_3614</name>
</gene>
<keyword evidence="1" id="KW-0812">Transmembrane</keyword>
<comment type="caution">
    <text evidence="2">The sequence shown here is derived from an EMBL/GenBank/DDBJ whole genome shotgun (WGS) entry which is preliminary data.</text>
</comment>
<sequence>MPLPELTPGGALCGAAAGSVLLGVAASPFLGVFGPALGMGAFLVSALVGVPVALLIERVVPRRHALPVLAAYALAGTLLGLLLFRLWSGSWSWSWSSAAVVCAPLAVTCRLTGPYVAAVVARRTGGLGQGV</sequence>
<dbReference type="Proteomes" id="UP000293638">
    <property type="component" value="Unassembled WGS sequence"/>
</dbReference>
<keyword evidence="1" id="KW-0472">Membrane</keyword>
<dbReference type="RefSeq" id="WP_130494335.1">
    <property type="nucleotide sequence ID" value="NZ_SGXD01000005.1"/>
</dbReference>
<feature type="transmembrane region" description="Helical" evidence="1">
    <location>
        <begin position="93"/>
        <end position="113"/>
    </location>
</feature>
<dbReference type="EMBL" id="SGXD01000005">
    <property type="protein sequence ID" value="RZS80133.1"/>
    <property type="molecule type" value="Genomic_DNA"/>
</dbReference>
<evidence type="ECO:0000256" key="1">
    <source>
        <dbReference type="SAM" id="Phobius"/>
    </source>
</evidence>
<accession>A0A4Q7NB98</accession>
<keyword evidence="3" id="KW-1185">Reference proteome</keyword>
<reference evidence="2 3" key="1">
    <citation type="submission" date="2019-02" db="EMBL/GenBank/DDBJ databases">
        <title>Genomic Encyclopedia of Type Strains, Phase IV (KMG-IV): sequencing the most valuable type-strain genomes for metagenomic binning, comparative biology and taxonomic classification.</title>
        <authorList>
            <person name="Goeker M."/>
        </authorList>
    </citation>
    <scope>NUCLEOTIDE SEQUENCE [LARGE SCALE GENOMIC DNA]</scope>
    <source>
        <strain evidence="2 3">DSM 45622</strain>
    </source>
</reference>
<keyword evidence="1" id="KW-1133">Transmembrane helix</keyword>
<evidence type="ECO:0000313" key="2">
    <source>
        <dbReference type="EMBL" id="RZS80133.1"/>
    </source>
</evidence>
<proteinExistence type="predicted"/>